<dbReference type="PANTHER" id="PTHR47338:SF4">
    <property type="entry name" value="ZN(II)2CYS6 TRANSCRIPTION FACTOR (EUROFUNG)"/>
    <property type="match status" value="1"/>
</dbReference>
<dbReference type="EMBL" id="JAGMUV010000024">
    <property type="protein sequence ID" value="KAH7121412.1"/>
    <property type="molecule type" value="Genomic_DNA"/>
</dbReference>
<keyword evidence="5" id="KW-0539">Nucleus</keyword>
<dbReference type="SUPFAM" id="SSF57701">
    <property type="entry name" value="Zn2/Cys6 DNA-binding domain"/>
    <property type="match status" value="1"/>
</dbReference>
<dbReference type="Pfam" id="PF04082">
    <property type="entry name" value="Fungal_trans"/>
    <property type="match status" value="1"/>
</dbReference>
<evidence type="ECO:0000256" key="1">
    <source>
        <dbReference type="ARBA" id="ARBA00004123"/>
    </source>
</evidence>
<comment type="caution">
    <text evidence="7">The sequence shown here is derived from an EMBL/GenBank/DDBJ whole genome shotgun (WGS) entry which is preliminary data.</text>
</comment>
<evidence type="ECO:0000256" key="5">
    <source>
        <dbReference type="ARBA" id="ARBA00023242"/>
    </source>
</evidence>
<keyword evidence="2" id="KW-0479">Metal-binding</keyword>
<dbReference type="SMART" id="SM00906">
    <property type="entry name" value="Fungal_trans"/>
    <property type="match status" value="1"/>
</dbReference>
<evidence type="ECO:0000256" key="2">
    <source>
        <dbReference type="ARBA" id="ARBA00022723"/>
    </source>
</evidence>
<dbReference type="CDD" id="cd12148">
    <property type="entry name" value="fungal_TF_MHR"/>
    <property type="match status" value="1"/>
</dbReference>
<dbReference type="PROSITE" id="PS00463">
    <property type="entry name" value="ZN2_CY6_FUNGAL_1"/>
    <property type="match status" value="1"/>
</dbReference>
<feature type="domain" description="Zn(2)-C6 fungal-type" evidence="6">
    <location>
        <begin position="12"/>
        <end position="42"/>
    </location>
</feature>
<dbReference type="InterPro" id="IPR050815">
    <property type="entry name" value="TF_fung"/>
</dbReference>
<evidence type="ECO:0000313" key="8">
    <source>
        <dbReference type="Proteomes" id="UP000738349"/>
    </source>
</evidence>
<proteinExistence type="predicted"/>
<dbReference type="InterPro" id="IPR007219">
    <property type="entry name" value="XnlR_reg_dom"/>
</dbReference>
<keyword evidence="8" id="KW-1185">Reference proteome</keyword>
<comment type="subcellular location">
    <subcellularLocation>
        <location evidence="1">Nucleus</location>
    </subcellularLocation>
</comment>
<dbReference type="PROSITE" id="PS50048">
    <property type="entry name" value="ZN2_CY6_FUNGAL_2"/>
    <property type="match status" value="1"/>
</dbReference>
<dbReference type="GO" id="GO:0000981">
    <property type="term" value="F:DNA-binding transcription factor activity, RNA polymerase II-specific"/>
    <property type="evidence" value="ECO:0007669"/>
    <property type="project" value="InterPro"/>
</dbReference>
<gene>
    <name evidence="7" type="ORF">EDB81DRAFT_813905</name>
</gene>
<dbReference type="InterPro" id="IPR001138">
    <property type="entry name" value="Zn2Cys6_DnaBD"/>
</dbReference>
<evidence type="ECO:0000256" key="3">
    <source>
        <dbReference type="ARBA" id="ARBA00023015"/>
    </source>
</evidence>
<dbReference type="Gene3D" id="4.10.240.10">
    <property type="entry name" value="Zn(2)-C6 fungal-type DNA-binding domain"/>
    <property type="match status" value="1"/>
</dbReference>
<dbReference type="GO" id="GO:0006351">
    <property type="term" value="P:DNA-templated transcription"/>
    <property type="evidence" value="ECO:0007669"/>
    <property type="project" value="InterPro"/>
</dbReference>
<dbReference type="GO" id="GO:0005634">
    <property type="term" value="C:nucleus"/>
    <property type="evidence" value="ECO:0007669"/>
    <property type="project" value="UniProtKB-SubCell"/>
</dbReference>
<keyword evidence="3" id="KW-0805">Transcription regulation</keyword>
<dbReference type="CDD" id="cd00067">
    <property type="entry name" value="GAL4"/>
    <property type="match status" value="1"/>
</dbReference>
<dbReference type="Pfam" id="PF00172">
    <property type="entry name" value="Zn_clus"/>
    <property type="match status" value="1"/>
</dbReference>
<reference evidence="7" key="1">
    <citation type="journal article" date="2021" name="Nat. Commun.">
        <title>Genetic determinants of endophytism in the Arabidopsis root mycobiome.</title>
        <authorList>
            <person name="Mesny F."/>
            <person name="Miyauchi S."/>
            <person name="Thiergart T."/>
            <person name="Pickel B."/>
            <person name="Atanasova L."/>
            <person name="Karlsson M."/>
            <person name="Huettel B."/>
            <person name="Barry K.W."/>
            <person name="Haridas S."/>
            <person name="Chen C."/>
            <person name="Bauer D."/>
            <person name="Andreopoulos W."/>
            <person name="Pangilinan J."/>
            <person name="LaButti K."/>
            <person name="Riley R."/>
            <person name="Lipzen A."/>
            <person name="Clum A."/>
            <person name="Drula E."/>
            <person name="Henrissat B."/>
            <person name="Kohler A."/>
            <person name="Grigoriev I.V."/>
            <person name="Martin F.M."/>
            <person name="Hacquard S."/>
        </authorList>
    </citation>
    <scope>NUCLEOTIDE SEQUENCE</scope>
    <source>
        <strain evidence="7">MPI-CAGE-AT-0147</strain>
    </source>
</reference>
<evidence type="ECO:0000259" key="6">
    <source>
        <dbReference type="PROSITE" id="PS50048"/>
    </source>
</evidence>
<name>A0A9P9III8_9HYPO</name>
<dbReference type="AlphaFoldDB" id="A0A9P9III8"/>
<evidence type="ECO:0000313" key="7">
    <source>
        <dbReference type="EMBL" id="KAH7121412.1"/>
    </source>
</evidence>
<dbReference type="SMART" id="SM00066">
    <property type="entry name" value="GAL4"/>
    <property type="match status" value="1"/>
</dbReference>
<evidence type="ECO:0000256" key="4">
    <source>
        <dbReference type="ARBA" id="ARBA00023163"/>
    </source>
</evidence>
<organism evidence="7 8">
    <name type="scientific">Dactylonectria macrodidyma</name>
    <dbReference type="NCBI Taxonomy" id="307937"/>
    <lineage>
        <taxon>Eukaryota</taxon>
        <taxon>Fungi</taxon>
        <taxon>Dikarya</taxon>
        <taxon>Ascomycota</taxon>
        <taxon>Pezizomycotina</taxon>
        <taxon>Sordariomycetes</taxon>
        <taxon>Hypocreomycetidae</taxon>
        <taxon>Hypocreales</taxon>
        <taxon>Nectriaceae</taxon>
        <taxon>Dactylonectria</taxon>
    </lineage>
</organism>
<accession>A0A9P9III8</accession>
<keyword evidence="4" id="KW-0804">Transcription</keyword>
<protein>
    <submittedName>
        <fullName evidence="7">Fungal-specific transcription factor domain-containing protein</fullName>
    </submittedName>
</protein>
<sequence length="648" mass="72523">MDDRPLKRVRQACQNCRRKKTRCSGERPICAFCARLQQDCYYDDSWFASVQVEPTPRRIQTVTASGANDSTLATRVATIESQVGMLESSGALSSLGNLDISQATLDGPITGSLNETPPNQNNFNILPGPEIVQSLVKTYFEFCHCQPYCYFHEASFHRRLAENTLPTWLLLAVIAAAAEFSDEPYFRGEQVRAADCYASIAWRDISDNMFQEDGSVDLSTVQATNLLSVIDFSAGRYKQAWVKIGLAVRFAESLDLLSAPDYNLPFWQQEEHRRTFWSVYLLDRIVSCSPERTPTIQDADCTLGLPVDPVGSTGNSTADDDTTLARLVGQLDDMSRVGYSGFLCLIASSLGKIQRYSLRRSVTAGSLLPWNSQSDFASIYSALLTFESYSPVSLTNFDFVLELESVEMGQKYSSQSELGILASSHALYYLCQCLLHHPFLIRHRLQSVKVPIPPSFLEDILRRSRKNATSLTLMLHSLLKRRLCLASSIGYCAVVAGVIHRIFEFDEDPSVQEAARASYKLSLEFLQRAPVRWRHYPRMVSAVALHFRRTRSFRILTNHVLHWGLLQAQALASFSPDPAATSAMINPSLCTSLAPHPDAQAIWRLLDYGKLSQHAEAPIGSRQEIVPSGNIDFSDWAQVLETPTDWIE</sequence>
<dbReference type="GO" id="GO:0003677">
    <property type="term" value="F:DNA binding"/>
    <property type="evidence" value="ECO:0007669"/>
    <property type="project" value="InterPro"/>
</dbReference>
<dbReference type="OrthoDB" id="424974at2759"/>
<dbReference type="Proteomes" id="UP000738349">
    <property type="component" value="Unassembled WGS sequence"/>
</dbReference>
<dbReference type="PANTHER" id="PTHR47338">
    <property type="entry name" value="ZN(II)2CYS6 TRANSCRIPTION FACTOR (EUROFUNG)-RELATED"/>
    <property type="match status" value="1"/>
</dbReference>
<dbReference type="InterPro" id="IPR036864">
    <property type="entry name" value="Zn2-C6_fun-type_DNA-bd_sf"/>
</dbReference>
<dbReference type="GO" id="GO:0008270">
    <property type="term" value="F:zinc ion binding"/>
    <property type="evidence" value="ECO:0007669"/>
    <property type="project" value="InterPro"/>
</dbReference>